<dbReference type="OrthoDB" id="1058445at2759"/>
<dbReference type="Pfam" id="PF03478">
    <property type="entry name" value="Beta-prop_KIB1-4"/>
    <property type="match status" value="1"/>
</dbReference>
<dbReference type="InterPro" id="IPR050942">
    <property type="entry name" value="F-box_BR-signaling"/>
</dbReference>
<reference evidence="2" key="1">
    <citation type="submission" date="2020-01" db="EMBL/GenBank/DDBJ databases">
        <authorList>
            <person name="Mishra B."/>
        </authorList>
    </citation>
    <scope>NUCLEOTIDE SEQUENCE [LARGE SCALE GENOMIC DNA]</scope>
</reference>
<comment type="caution">
    <text evidence="2">The sequence shown here is derived from an EMBL/GenBank/DDBJ whole genome shotgun (WGS) entry which is preliminary data.</text>
</comment>
<gene>
    <name evidence="2" type="ORF">MERR_LOCUS16568</name>
</gene>
<accession>A0A6D2IS30</accession>
<feature type="domain" description="KIB1-4 beta-propeller" evidence="1">
    <location>
        <begin position="71"/>
        <end position="346"/>
    </location>
</feature>
<sequence>MSRHFTGLFKLSPWNHALINKRSFRLFSSSIPNPYLTLGTTLKNDLPDGSEIRDVLLFDPAKEEMVTVPDKTFPQELADSRQIGSARGWGVFSNDHDRSLCISDINSTLASKSTNPTMIPLPPLVAVHSNQTNLVWNVAVSSSPHDQDCVVAVKLLDRQLSLCKPHCDMRWTNVGELLIDKLENLENSNLMYSKREGRFYLPGPGGNSLYSWDLHLKKNKSPKFHELLFRDLPELDDSEWKLLGWCCRTEHLVDSVSNGERFLVKWYAQRVFSASHEGSNYTTRRFMVFREKMTTVEGRCMYYTEDIGDVCMFLSMSEAFCVKASSCSGLKPNSIYYIGHGFGIYNIADATIHHFQAPEGAPTSFKDPYWLPPSCI</sequence>
<dbReference type="Proteomes" id="UP000467841">
    <property type="component" value="Unassembled WGS sequence"/>
</dbReference>
<organism evidence="2 3">
    <name type="scientific">Microthlaspi erraticum</name>
    <dbReference type="NCBI Taxonomy" id="1685480"/>
    <lineage>
        <taxon>Eukaryota</taxon>
        <taxon>Viridiplantae</taxon>
        <taxon>Streptophyta</taxon>
        <taxon>Embryophyta</taxon>
        <taxon>Tracheophyta</taxon>
        <taxon>Spermatophyta</taxon>
        <taxon>Magnoliopsida</taxon>
        <taxon>eudicotyledons</taxon>
        <taxon>Gunneridae</taxon>
        <taxon>Pentapetalae</taxon>
        <taxon>rosids</taxon>
        <taxon>malvids</taxon>
        <taxon>Brassicales</taxon>
        <taxon>Brassicaceae</taxon>
        <taxon>Coluteocarpeae</taxon>
        <taxon>Microthlaspi</taxon>
    </lineage>
</organism>
<proteinExistence type="predicted"/>
<keyword evidence="3" id="KW-1185">Reference proteome</keyword>
<name>A0A6D2IS30_9BRAS</name>
<dbReference type="PANTHER" id="PTHR44259">
    <property type="entry name" value="OS07G0183000 PROTEIN-RELATED"/>
    <property type="match status" value="1"/>
</dbReference>
<dbReference type="InterPro" id="IPR005174">
    <property type="entry name" value="KIB1-4_b-propeller"/>
</dbReference>
<protein>
    <recommendedName>
        <fullName evidence="1">KIB1-4 beta-propeller domain-containing protein</fullName>
    </recommendedName>
</protein>
<dbReference type="EMBL" id="CACVBM020001080">
    <property type="protein sequence ID" value="CAA7029333.1"/>
    <property type="molecule type" value="Genomic_DNA"/>
</dbReference>
<dbReference type="PANTHER" id="PTHR44259:SF93">
    <property type="entry name" value="PROTEIN, PUTATIVE (DUF295)-RELATED"/>
    <property type="match status" value="1"/>
</dbReference>
<evidence type="ECO:0000313" key="3">
    <source>
        <dbReference type="Proteomes" id="UP000467841"/>
    </source>
</evidence>
<evidence type="ECO:0000259" key="1">
    <source>
        <dbReference type="Pfam" id="PF03478"/>
    </source>
</evidence>
<evidence type="ECO:0000313" key="2">
    <source>
        <dbReference type="EMBL" id="CAA7029333.1"/>
    </source>
</evidence>
<dbReference type="AlphaFoldDB" id="A0A6D2IS30"/>